<evidence type="ECO:0000313" key="1">
    <source>
        <dbReference type="EMBL" id="MDT7831760.1"/>
    </source>
</evidence>
<protein>
    <recommendedName>
        <fullName evidence="3">SnoaL-like domain-containing protein</fullName>
    </recommendedName>
</protein>
<accession>A0ABU3LDH2</accession>
<dbReference type="RefSeq" id="WP_349241016.1">
    <property type="nucleotide sequence ID" value="NZ_JAVTTO010000002.1"/>
</dbReference>
<evidence type="ECO:0000313" key="2">
    <source>
        <dbReference type="Proteomes" id="UP001257277"/>
    </source>
</evidence>
<proteinExistence type="predicted"/>
<name>A0ABU3LDH2_9FLAO</name>
<organism evidence="1 2">
    <name type="scientific">Asprobacillus argus</name>
    <dbReference type="NCBI Taxonomy" id="3076534"/>
    <lineage>
        <taxon>Bacteria</taxon>
        <taxon>Pseudomonadati</taxon>
        <taxon>Bacteroidota</taxon>
        <taxon>Flavobacteriia</taxon>
        <taxon>Flavobacteriales</taxon>
        <taxon>Flavobacteriaceae</taxon>
        <taxon>Asprobacillus</taxon>
    </lineage>
</organism>
<gene>
    <name evidence="1" type="ORF">RQM59_05175</name>
</gene>
<dbReference type="EMBL" id="JAVTTO010000002">
    <property type="protein sequence ID" value="MDT7831760.1"/>
    <property type="molecule type" value="Genomic_DNA"/>
</dbReference>
<sequence>MKKLIAIFCIVLFVSATNGTKKTEKEPLKTLVNDTKSVQNILDAYYDCISGPIGEKRDFERLKNLFHPEARLIYSNWSNETDKAYLLVFKTVEEFISKLGYLDKKGFYEHEVSNITHSFSSVTQVFSTYRFRVEDKSIPDGQGITSYDIFYDGDRYWILSMFWAAENQKYKIPKKYLPKK</sequence>
<evidence type="ECO:0008006" key="3">
    <source>
        <dbReference type="Google" id="ProtNLM"/>
    </source>
</evidence>
<reference evidence="1 2" key="1">
    <citation type="submission" date="2023-09" db="EMBL/GenBank/DDBJ databases">
        <title>Novel taxa isolated from Blanes Bay.</title>
        <authorList>
            <person name="Rey-Velasco X."/>
            <person name="Lucena T."/>
        </authorList>
    </citation>
    <scope>NUCLEOTIDE SEQUENCE [LARGE SCALE GENOMIC DNA]</scope>
    <source>
        <strain evidence="1 2">S356</strain>
    </source>
</reference>
<dbReference type="Proteomes" id="UP001257277">
    <property type="component" value="Unassembled WGS sequence"/>
</dbReference>
<comment type="caution">
    <text evidence="1">The sequence shown here is derived from an EMBL/GenBank/DDBJ whole genome shotgun (WGS) entry which is preliminary data.</text>
</comment>
<keyword evidence="2" id="KW-1185">Reference proteome</keyword>